<dbReference type="EMBL" id="JAHKSW010000015">
    <property type="protein sequence ID" value="KAG7323575.1"/>
    <property type="molecule type" value="Genomic_DNA"/>
</dbReference>
<accession>A0A9D3NK53</accession>
<feature type="region of interest" description="Disordered" evidence="1">
    <location>
        <begin position="67"/>
        <end position="92"/>
    </location>
</feature>
<organism evidence="2 3">
    <name type="scientific">Hemibagrus wyckioides</name>
    <dbReference type="NCBI Taxonomy" id="337641"/>
    <lineage>
        <taxon>Eukaryota</taxon>
        <taxon>Metazoa</taxon>
        <taxon>Chordata</taxon>
        <taxon>Craniata</taxon>
        <taxon>Vertebrata</taxon>
        <taxon>Euteleostomi</taxon>
        <taxon>Actinopterygii</taxon>
        <taxon>Neopterygii</taxon>
        <taxon>Teleostei</taxon>
        <taxon>Ostariophysi</taxon>
        <taxon>Siluriformes</taxon>
        <taxon>Bagridae</taxon>
        <taxon>Hemibagrus</taxon>
    </lineage>
</organism>
<evidence type="ECO:0000313" key="2">
    <source>
        <dbReference type="EMBL" id="KAG7323575.1"/>
    </source>
</evidence>
<feature type="compositionally biased region" description="Pro residues" evidence="1">
    <location>
        <begin position="69"/>
        <end position="79"/>
    </location>
</feature>
<keyword evidence="3" id="KW-1185">Reference proteome</keyword>
<comment type="caution">
    <text evidence="2">The sequence shown here is derived from an EMBL/GenBank/DDBJ whole genome shotgun (WGS) entry which is preliminary data.</text>
</comment>
<gene>
    <name evidence="2" type="ORF">KOW79_013277</name>
</gene>
<reference evidence="2 3" key="1">
    <citation type="submission" date="2021-06" db="EMBL/GenBank/DDBJ databases">
        <title>Chromosome-level genome assembly of the red-tail catfish (Hemibagrus wyckioides).</title>
        <authorList>
            <person name="Shao F."/>
        </authorList>
    </citation>
    <scope>NUCLEOTIDE SEQUENCE [LARGE SCALE GENOMIC DNA]</scope>
    <source>
        <strain evidence="2">EC202008001</strain>
        <tissue evidence="2">Blood</tissue>
    </source>
</reference>
<sequence>MAGGVAAMLARSLRPSFTPPYPSRLISAALSSQIRWCCGARLTLTPNGGDVYDRSPPRKQMRSLMSAPLPVPRPLPPLLHPDRQIGISGADC</sequence>
<dbReference type="AlphaFoldDB" id="A0A9D3NK53"/>
<evidence type="ECO:0000313" key="3">
    <source>
        <dbReference type="Proteomes" id="UP000824219"/>
    </source>
</evidence>
<protein>
    <submittedName>
        <fullName evidence="2">Uncharacterized protein</fullName>
    </submittedName>
</protein>
<proteinExistence type="predicted"/>
<name>A0A9D3NK53_9TELE</name>
<evidence type="ECO:0000256" key="1">
    <source>
        <dbReference type="SAM" id="MobiDB-lite"/>
    </source>
</evidence>
<dbReference type="Proteomes" id="UP000824219">
    <property type="component" value="Linkage Group LG15"/>
</dbReference>